<dbReference type="InterPro" id="IPR001733">
    <property type="entry name" value="Peptidase_S26B"/>
</dbReference>
<evidence type="ECO:0000313" key="9">
    <source>
        <dbReference type="Proteomes" id="UP000272528"/>
    </source>
</evidence>
<dbReference type="SUPFAM" id="SSF51306">
    <property type="entry name" value="LexA/Signal peptidase"/>
    <property type="match status" value="1"/>
</dbReference>
<reference evidence="9" key="1">
    <citation type="submission" date="2018-12" db="EMBL/GenBank/DDBJ databases">
        <title>Genome sequence of Peanibacillus sp.</title>
        <authorList>
            <person name="Subramani G."/>
            <person name="Srinivasan S."/>
            <person name="Kim M.K."/>
        </authorList>
    </citation>
    <scope>NUCLEOTIDE SEQUENCE [LARGE SCALE GENOMIC DNA]</scope>
    <source>
        <strain evidence="9">18JY67-1</strain>
    </source>
</reference>
<keyword evidence="9" id="KW-1185">Reference proteome</keyword>
<keyword evidence="8" id="KW-0378">Hydrolase</keyword>
<gene>
    <name evidence="8" type="ORF">EJC50_11355</name>
</gene>
<dbReference type="GO" id="GO:0016020">
    <property type="term" value="C:membrane"/>
    <property type="evidence" value="ECO:0007669"/>
    <property type="project" value="UniProtKB-SubCell"/>
</dbReference>
<evidence type="ECO:0000256" key="3">
    <source>
        <dbReference type="ARBA" id="ARBA00022989"/>
    </source>
</evidence>
<dbReference type="PANTHER" id="PTHR10806">
    <property type="entry name" value="SIGNAL PEPTIDASE COMPLEX CATALYTIC SUBUNIT SEC11"/>
    <property type="match status" value="1"/>
</dbReference>
<proteinExistence type="predicted"/>
<name>A0A3S9AD56_9BACL</name>
<dbReference type="CDD" id="cd06530">
    <property type="entry name" value="S26_SPase_I"/>
    <property type="match status" value="1"/>
</dbReference>
<organism evidence="8 9">
    <name type="scientific">Paenibacillus albus</name>
    <dbReference type="NCBI Taxonomy" id="2495582"/>
    <lineage>
        <taxon>Bacteria</taxon>
        <taxon>Bacillati</taxon>
        <taxon>Bacillota</taxon>
        <taxon>Bacilli</taxon>
        <taxon>Bacillales</taxon>
        <taxon>Paenibacillaceae</taxon>
        <taxon>Paenibacillus</taxon>
    </lineage>
</organism>
<evidence type="ECO:0000256" key="2">
    <source>
        <dbReference type="ARBA" id="ARBA00022692"/>
    </source>
</evidence>
<dbReference type="EC" id="3.4.21.89" evidence="5"/>
<evidence type="ECO:0000256" key="1">
    <source>
        <dbReference type="ARBA" id="ARBA00004370"/>
    </source>
</evidence>
<dbReference type="NCBIfam" id="NF046067">
    <property type="entry name" value="SigPepSipWBacil"/>
    <property type="match status" value="1"/>
</dbReference>
<dbReference type="Pfam" id="PF10502">
    <property type="entry name" value="Peptidase_S26"/>
    <property type="match status" value="1"/>
</dbReference>
<sequence length="181" mass="19585">MITVLLGLLLAITLIFAISSRHAGGPPQMFGHQMYVVLSGSMEPKIHTGSIIITKPYAANETLKVGDVVTFQAPDSPDTLITHRIHEIHNTGGTAEYVTKGDANDSADSSPVQASAIIARYSNLTIPYLGYYIEFLKTKLGLALLLIIPGLLLMLLSIIEVIREILKLEKNAKAKESTIST</sequence>
<dbReference type="OrthoDB" id="2243765at2"/>
<evidence type="ECO:0000256" key="6">
    <source>
        <dbReference type="SAM" id="Phobius"/>
    </source>
</evidence>
<keyword evidence="4 6" id="KW-0472">Membrane</keyword>
<dbReference type="AlphaFoldDB" id="A0A3S9AD56"/>
<dbReference type="InterPro" id="IPR036286">
    <property type="entry name" value="LexA/Signal_pep-like_sf"/>
</dbReference>
<dbReference type="Gene3D" id="2.10.109.10">
    <property type="entry name" value="Umud Fragment, subunit A"/>
    <property type="match status" value="1"/>
</dbReference>
<accession>A0A3S9AD56</accession>
<dbReference type="EMBL" id="CP034437">
    <property type="protein sequence ID" value="AZN43654.1"/>
    <property type="molecule type" value="Genomic_DNA"/>
</dbReference>
<dbReference type="PANTHER" id="PTHR10806:SF6">
    <property type="entry name" value="SIGNAL PEPTIDASE COMPLEX CATALYTIC SUBUNIT SEC11"/>
    <property type="match status" value="1"/>
</dbReference>
<evidence type="ECO:0000313" key="8">
    <source>
        <dbReference type="EMBL" id="AZN43654.1"/>
    </source>
</evidence>
<evidence type="ECO:0000259" key="7">
    <source>
        <dbReference type="Pfam" id="PF10502"/>
    </source>
</evidence>
<keyword evidence="2 6" id="KW-0812">Transmembrane</keyword>
<feature type="transmembrane region" description="Helical" evidence="6">
    <location>
        <begin position="140"/>
        <end position="162"/>
    </location>
</feature>
<comment type="subcellular location">
    <subcellularLocation>
        <location evidence="1">Membrane</location>
    </subcellularLocation>
</comment>
<dbReference type="NCBIfam" id="TIGR02228">
    <property type="entry name" value="sigpep_I_arch"/>
    <property type="match status" value="1"/>
</dbReference>
<dbReference type="Proteomes" id="UP000272528">
    <property type="component" value="Chromosome"/>
</dbReference>
<dbReference type="GO" id="GO:0004252">
    <property type="term" value="F:serine-type endopeptidase activity"/>
    <property type="evidence" value="ECO:0007669"/>
    <property type="project" value="UniProtKB-UniRule"/>
</dbReference>
<feature type="domain" description="Peptidase S26" evidence="7">
    <location>
        <begin position="28"/>
        <end position="84"/>
    </location>
</feature>
<dbReference type="PRINTS" id="PR00728">
    <property type="entry name" value="SIGNALPTASE"/>
</dbReference>
<protein>
    <recommendedName>
        <fullName evidence="5">Signal peptidase I</fullName>
        <ecNumber evidence="5">3.4.21.89</ecNumber>
    </recommendedName>
</protein>
<evidence type="ECO:0000256" key="5">
    <source>
        <dbReference type="NCBIfam" id="TIGR02228"/>
    </source>
</evidence>
<dbReference type="KEGG" id="palb:EJC50_11355"/>
<dbReference type="GO" id="GO:0009003">
    <property type="term" value="F:signal peptidase activity"/>
    <property type="evidence" value="ECO:0007669"/>
    <property type="project" value="UniProtKB-EC"/>
</dbReference>
<dbReference type="GO" id="GO:0006465">
    <property type="term" value="P:signal peptide processing"/>
    <property type="evidence" value="ECO:0007669"/>
    <property type="project" value="UniProtKB-UniRule"/>
</dbReference>
<dbReference type="InterPro" id="IPR019533">
    <property type="entry name" value="Peptidase_S26"/>
</dbReference>
<keyword evidence="3 6" id="KW-1133">Transmembrane helix</keyword>
<evidence type="ECO:0000256" key="4">
    <source>
        <dbReference type="ARBA" id="ARBA00023136"/>
    </source>
</evidence>